<evidence type="ECO:0000313" key="3">
    <source>
        <dbReference type="Proteomes" id="UP001140502"/>
    </source>
</evidence>
<dbReference type="EMBL" id="JAPEUR010000012">
    <property type="protein sequence ID" value="KAJ4328328.1"/>
    <property type="molecule type" value="Genomic_DNA"/>
</dbReference>
<dbReference type="Proteomes" id="UP001140502">
    <property type="component" value="Unassembled WGS sequence"/>
</dbReference>
<dbReference type="OrthoDB" id="3437411at2759"/>
<keyword evidence="3" id="KW-1185">Reference proteome</keyword>
<dbReference type="AlphaFoldDB" id="A0A9W8WLD0"/>
<evidence type="ECO:0000313" key="2">
    <source>
        <dbReference type="EMBL" id="KAJ4328328.1"/>
    </source>
</evidence>
<feature type="compositionally biased region" description="Acidic residues" evidence="1">
    <location>
        <begin position="341"/>
        <end position="357"/>
    </location>
</feature>
<sequence>MAMPPQQFLANESIAAFKRIQIFRQCDHDSLLPLIVAYAEQRSLADSVEELAIDSDAWKYRYYDPSPKPYPISDAVYSMVESRVRSLGLGPIEGDVLDALAGKRRAMEKKKDPQQFLLCMDDDRELRDGFPAAAAIIILAMCKNISTLYLGDLIVPWGRDRNPHSMVGAYLESMRLGQVPQPCLQKLKRVEMIEGRNGGYSGYGRATYTAPLFFFGQLPEFRELIGDALEEYQVDSLPLEPGSSNVDKIEITHSNMYTETMVAVLEAPRALRELTLSLGGMFNRDGSSHWVVSKEIGEALVRHRETLEKLDIDLSMGSESNTPWPDLKEGQKSWPKPFTDSNDDEEYEDDDDEEEDKGAEKPLRILYSGPSHTTLGSLADFHALKHLSINLGTLLTPTERGVNYLRPLKSKPARRLIDLLPPNIESLCLYGYVKGETRLMDKQVAELMEKKGERLPKLKEVRGVEETVPDMQDLYAQKRDRRGQTVRKEVYYKRPKRDLGWLRV</sequence>
<proteinExistence type="predicted"/>
<name>A0A9W8WLD0_9HYPO</name>
<evidence type="ECO:0000256" key="1">
    <source>
        <dbReference type="SAM" id="MobiDB-lite"/>
    </source>
</evidence>
<comment type="caution">
    <text evidence="2">The sequence shown here is derived from an EMBL/GenBank/DDBJ whole genome shotgun (WGS) entry which is preliminary data.</text>
</comment>
<reference evidence="2" key="1">
    <citation type="submission" date="2022-10" db="EMBL/GenBank/DDBJ databases">
        <title>Tapping the CABI collections for fungal endophytes: first genome assemblies for Collariella, Neodidymelliopsis, Ascochyta clinopodiicola, Didymella pomorum, Didymosphaeria variabile, Neocosmospora piperis and Neocucurbitaria cava.</title>
        <authorList>
            <person name="Hill R."/>
        </authorList>
    </citation>
    <scope>NUCLEOTIDE SEQUENCE</scope>
    <source>
        <strain evidence="2">IMI 366586</strain>
    </source>
</reference>
<protein>
    <submittedName>
        <fullName evidence="2">Uncharacterized protein</fullName>
    </submittedName>
</protein>
<accession>A0A9W8WLD0</accession>
<feature type="region of interest" description="Disordered" evidence="1">
    <location>
        <begin position="314"/>
        <end position="363"/>
    </location>
</feature>
<gene>
    <name evidence="2" type="ORF">N0V84_001199</name>
</gene>
<organism evidence="2 3">
    <name type="scientific">Fusarium piperis</name>
    <dbReference type="NCBI Taxonomy" id="1435070"/>
    <lineage>
        <taxon>Eukaryota</taxon>
        <taxon>Fungi</taxon>
        <taxon>Dikarya</taxon>
        <taxon>Ascomycota</taxon>
        <taxon>Pezizomycotina</taxon>
        <taxon>Sordariomycetes</taxon>
        <taxon>Hypocreomycetidae</taxon>
        <taxon>Hypocreales</taxon>
        <taxon>Nectriaceae</taxon>
        <taxon>Fusarium</taxon>
        <taxon>Fusarium solani species complex</taxon>
    </lineage>
</organism>